<keyword evidence="2" id="KW-0812">Transmembrane</keyword>
<comment type="caution">
    <text evidence="3">The sequence shown here is derived from an EMBL/GenBank/DDBJ whole genome shotgun (WGS) entry which is preliminary data.</text>
</comment>
<dbReference type="RefSeq" id="WP_086856710.1">
    <property type="nucleotide sequence ID" value="NZ_JADBEG010000001.1"/>
</dbReference>
<evidence type="ECO:0008006" key="5">
    <source>
        <dbReference type="Google" id="ProtNLM"/>
    </source>
</evidence>
<dbReference type="Proteomes" id="UP000631670">
    <property type="component" value="Unassembled WGS sequence"/>
</dbReference>
<evidence type="ECO:0000256" key="1">
    <source>
        <dbReference type="SAM" id="MobiDB-lite"/>
    </source>
</evidence>
<evidence type="ECO:0000256" key="2">
    <source>
        <dbReference type="SAM" id="Phobius"/>
    </source>
</evidence>
<keyword evidence="4" id="KW-1185">Reference proteome</keyword>
<feature type="region of interest" description="Disordered" evidence="1">
    <location>
        <begin position="112"/>
        <end position="149"/>
    </location>
</feature>
<name>A0ABR9I860_9PSEU</name>
<keyword evidence="2" id="KW-0472">Membrane</keyword>
<feature type="compositionally biased region" description="Basic and acidic residues" evidence="1">
    <location>
        <begin position="209"/>
        <end position="220"/>
    </location>
</feature>
<dbReference type="EMBL" id="JADBEG010000001">
    <property type="protein sequence ID" value="MBE1499365.1"/>
    <property type="molecule type" value="Genomic_DNA"/>
</dbReference>
<feature type="transmembrane region" description="Helical" evidence="2">
    <location>
        <begin position="230"/>
        <end position="249"/>
    </location>
</feature>
<feature type="region of interest" description="Disordered" evidence="1">
    <location>
        <begin position="193"/>
        <end position="220"/>
    </location>
</feature>
<sequence length="387" mass="42180">MDELDTTTDFPDEEEFGTAKTEAEYMQVLRKLQIHAGLNHNQTAQNWAKRYPKTAVSRTRAYQLLRGEKLPKVNQLKELLTVIVSAYEKRTGAVQRAVALYHEPGVRLLQQREQQRAEERQRKQRALEPPAPADEGDRPFAGPSPRVRGDAVPELLKGFGPIRTPGEDTPTVIDADGVFRTASWIDEFPLFPDDRTDDAENLEPGGRAARAEPERAEELERPRRHPRWRFVLPGLALAVCVAVAAILLVDAGGGTGRSLKTVTGSPVTEYCAVTTACWAGQHSGWTWSALGPNADVTTTFTGESLGGHLLGKKLTRSPGCPGAIVSWSVVAASTVVTRGYLDSTATSSTFGIQLDRAVTQVAIKLTRVDAGNGCAVDVTWEDSITDQ</sequence>
<protein>
    <recommendedName>
        <fullName evidence="5">XRE family transcriptional regulator</fullName>
    </recommendedName>
</protein>
<keyword evidence="2" id="KW-1133">Transmembrane helix</keyword>
<evidence type="ECO:0000313" key="3">
    <source>
        <dbReference type="EMBL" id="MBE1499365.1"/>
    </source>
</evidence>
<accession>A0ABR9I860</accession>
<gene>
    <name evidence="3" type="ORF">H4696_006465</name>
</gene>
<reference evidence="3 4" key="1">
    <citation type="submission" date="2020-10" db="EMBL/GenBank/DDBJ databases">
        <title>Sequencing the genomes of 1000 actinobacteria strains.</title>
        <authorList>
            <person name="Klenk H.-P."/>
        </authorList>
    </citation>
    <scope>NUCLEOTIDE SEQUENCE [LARGE SCALE GENOMIC DNA]</scope>
    <source>
        <strain evidence="3 4">DSM 44653</strain>
    </source>
</reference>
<evidence type="ECO:0000313" key="4">
    <source>
        <dbReference type="Proteomes" id="UP000631670"/>
    </source>
</evidence>
<proteinExistence type="predicted"/>
<organism evidence="3 4">
    <name type="scientific">Amycolatopsis lexingtonensis</name>
    <dbReference type="NCBI Taxonomy" id="218822"/>
    <lineage>
        <taxon>Bacteria</taxon>
        <taxon>Bacillati</taxon>
        <taxon>Actinomycetota</taxon>
        <taxon>Actinomycetes</taxon>
        <taxon>Pseudonocardiales</taxon>
        <taxon>Pseudonocardiaceae</taxon>
        <taxon>Amycolatopsis</taxon>
    </lineage>
</organism>